<keyword evidence="2" id="KW-1185">Reference proteome</keyword>
<protein>
    <submittedName>
        <fullName evidence="1">Peptidyl-prolyl cis-trans isomerase</fullName>
    </submittedName>
</protein>
<evidence type="ECO:0000313" key="2">
    <source>
        <dbReference type="Proteomes" id="UP000595349"/>
    </source>
</evidence>
<dbReference type="KEGG" id="scib:HUG20_12570"/>
<dbReference type="Proteomes" id="UP000595349">
    <property type="component" value="Chromosome"/>
</dbReference>
<dbReference type="RefSeq" id="WP_200085019.1">
    <property type="nucleotide sequence ID" value="NZ_CP054706.1"/>
</dbReference>
<organism evidence="1 2">
    <name type="scientific">Salicibibacter cibi</name>
    <dbReference type="NCBI Taxonomy" id="2743001"/>
    <lineage>
        <taxon>Bacteria</taxon>
        <taxon>Bacillati</taxon>
        <taxon>Bacillota</taxon>
        <taxon>Bacilli</taxon>
        <taxon>Bacillales</taxon>
        <taxon>Bacillaceae</taxon>
        <taxon>Salicibibacter</taxon>
    </lineage>
</organism>
<gene>
    <name evidence="1" type="ORF">HUG20_12570</name>
</gene>
<sequence>MDPFIVPISGNVKHRITIDPTVWIFDNRKIDLGNFFQKTQSGEEAVEEERAEIGPRRWQTNQIRTKKEALIEGSYGMKLEPFINNAEPISSATTIVAVTSSGEEITASLEDGKTWIAGFSSEGMALKEDGPIHIYFADGTNRQSPVTHVVELRVE</sequence>
<proteinExistence type="predicted"/>
<dbReference type="AlphaFoldDB" id="A0A7T6ZCA6"/>
<evidence type="ECO:0000313" key="1">
    <source>
        <dbReference type="EMBL" id="QQK80650.1"/>
    </source>
</evidence>
<name>A0A7T6ZCA6_9BACI</name>
<reference evidence="1 2" key="1">
    <citation type="submission" date="2020-06" db="EMBL/GenBank/DDBJ databases">
        <title>Genomic analysis of Salicibibacter sp. NKC21-4.</title>
        <authorList>
            <person name="Oh Y.J."/>
        </authorList>
    </citation>
    <scope>NUCLEOTIDE SEQUENCE [LARGE SCALE GENOMIC DNA]</scope>
    <source>
        <strain evidence="1 2">NKC21-4</strain>
    </source>
</reference>
<keyword evidence="1" id="KW-0413">Isomerase</keyword>
<dbReference type="EMBL" id="CP054706">
    <property type="protein sequence ID" value="QQK80650.1"/>
    <property type="molecule type" value="Genomic_DNA"/>
</dbReference>
<accession>A0A7T6ZCA6</accession>
<dbReference type="GO" id="GO:0016853">
    <property type="term" value="F:isomerase activity"/>
    <property type="evidence" value="ECO:0007669"/>
    <property type="project" value="UniProtKB-KW"/>
</dbReference>